<name>A0ABU9EH90_LIMFS</name>
<accession>A0ABU9EH90</accession>
<comment type="caution">
    <text evidence="2">The sequence shown here is derived from an EMBL/GenBank/DDBJ whole genome shotgun (WGS) entry which is preliminary data.</text>
</comment>
<dbReference type="SUPFAM" id="SSF53448">
    <property type="entry name" value="Nucleotide-diphospho-sugar transferases"/>
    <property type="match status" value="1"/>
</dbReference>
<dbReference type="GO" id="GO:0016757">
    <property type="term" value="F:glycosyltransferase activity"/>
    <property type="evidence" value="ECO:0007669"/>
    <property type="project" value="UniProtKB-KW"/>
</dbReference>
<dbReference type="Pfam" id="PF00535">
    <property type="entry name" value="Glycos_transf_2"/>
    <property type="match status" value="1"/>
</dbReference>
<keyword evidence="3" id="KW-1185">Reference proteome</keyword>
<gene>
    <name evidence="2" type="ORF">AAEJ74_06190</name>
</gene>
<feature type="domain" description="Glycosyltransferase 2-like" evidence="1">
    <location>
        <begin position="4"/>
        <end position="179"/>
    </location>
</feature>
<organism evidence="2 3">
    <name type="scientific">Limnospira fusiformis PMC 851.14</name>
    <dbReference type="NCBI Taxonomy" id="2219512"/>
    <lineage>
        <taxon>Bacteria</taxon>
        <taxon>Bacillati</taxon>
        <taxon>Cyanobacteriota</taxon>
        <taxon>Cyanophyceae</taxon>
        <taxon>Oscillatoriophycideae</taxon>
        <taxon>Oscillatoriales</taxon>
        <taxon>Sirenicapillariaceae</taxon>
        <taxon>Limnospira</taxon>
    </lineage>
</organism>
<proteinExistence type="predicted"/>
<keyword evidence="2" id="KW-0808">Transferase</keyword>
<dbReference type="RefSeq" id="WP_368662889.1">
    <property type="nucleotide sequence ID" value="NZ_JBBWYZ010000005.1"/>
</dbReference>
<dbReference type="PANTHER" id="PTHR22916:SF3">
    <property type="entry name" value="UDP-GLCNAC:BETAGAL BETA-1,3-N-ACETYLGLUCOSAMINYLTRANSFERASE-LIKE PROTEIN 1"/>
    <property type="match status" value="1"/>
</dbReference>
<reference evidence="2 3" key="1">
    <citation type="journal article" date="2024" name="Front. Microbiol.">
        <title>Transcriptomic insights into the dominance of two phototrophs throughout the water column of a tropical hypersaline-alkaline crater lake (Dziani Dzaha, Mayotte).</title>
        <authorList>
            <person name="Duperron S."/>
            <person name="Halary S."/>
            <person name="Bouly J.-P."/>
            <person name="Roussel T."/>
            <person name="Hugoni M."/>
            <person name="Bruto M."/>
            <person name="Oger P."/>
            <person name="Duval C."/>
            <person name="Woo A."/>
            <person name="Jezequiel D."/>
            <person name="Ader M."/>
            <person name="Leboulanger C."/>
            <person name="Agogue H."/>
            <person name="Grossi V."/>
            <person name="Trousselier M."/>
            <person name="Bernard C."/>
        </authorList>
    </citation>
    <scope>NUCLEOTIDE SEQUENCE [LARGE SCALE GENOMIC DNA]</scope>
    <source>
        <strain evidence="2 3">PMC 851.14</strain>
    </source>
</reference>
<dbReference type="Proteomes" id="UP001387447">
    <property type="component" value="Unassembled WGS sequence"/>
</dbReference>
<evidence type="ECO:0000313" key="3">
    <source>
        <dbReference type="Proteomes" id="UP001387447"/>
    </source>
</evidence>
<dbReference type="EC" id="2.4.-.-" evidence="2"/>
<dbReference type="EMBL" id="JBBWYZ010000005">
    <property type="protein sequence ID" value="MEK9511297.1"/>
    <property type="molecule type" value="Genomic_DNA"/>
</dbReference>
<keyword evidence="2" id="KW-0328">Glycosyltransferase</keyword>
<sequence>MLVSVIMPSYNHARYVLDAAKSVLDQTYQHIEIIVIDDGSNDDSVKLLKSINDSRISLRVQENQGAHNAINLGLSLAQGDYLCIINSDDMFALNRIERCLNFLNKEEADFICSWISIIDGNGKQKGIKKGWYNMRPTWSITSGSDGFWETDDFILNLLSTNFISTTSNMFFRRSVYNEIGGMQCLRFCHDWDFALRVASKFPCFIIPEPLMSYRVHDQNTISSNKQWMMFEVCWVLAYNLFRFEGSVLFGKNFTPENLQKMINQISSSIYFEGYDRIFWIMRTFIESRRKVLEHDPEDELLNDIMLRECFIKLMERKS</sequence>
<protein>
    <submittedName>
        <fullName evidence="2">Glycosyltransferase</fullName>
        <ecNumber evidence="2">2.4.-.-</ecNumber>
    </submittedName>
</protein>
<dbReference type="InterPro" id="IPR029044">
    <property type="entry name" value="Nucleotide-diphossugar_trans"/>
</dbReference>
<evidence type="ECO:0000259" key="1">
    <source>
        <dbReference type="Pfam" id="PF00535"/>
    </source>
</evidence>
<evidence type="ECO:0000313" key="2">
    <source>
        <dbReference type="EMBL" id="MEK9511297.1"/>
    </source>
</evidence>
<dbReference type="InterPro" id="IPR001173">
    <property type="entry name" value="Glyco_trans_2-like"/>
</dbReference>
<dbReference type="PANTHER" id="PTHR22916">
    <property type="entry name" value="GLYCOSYLTRANSFERASE"/>
    <property type="match status" value="1"/>
</dbReference>
<dbReference type="Gene3D" id="3.90.550.10">
    <property type="entry name" value="Spore Coat Polysaccharide Biosynthesis Protein SpsA, Chain A"/>
    <property type="match status" value="1"/>
</dbReference>